<name>A0ACA9RQT7_9GLOM</name>
<dbReference type="EMBL" id="CAJVQC010066437">
    <property type="protein sequence ID" value="CAG8806419.1"/>
    <property type="molecule type" value="Genomic_DNA"/>
</dbReference>
<keyword evidence="2" id="KW-1185">Reference proteome</keyword>
<accession>A0ACA9RQT7</accession>
<proteinExistence type="predicted"/>
<evidence type="ECO:0000313" key="2">
    <source>
        <dbReference type="Proteomes" id="UP000789920"/>
    </source>
</evidence>
<reference evidence="1" key="1">
    <citation type="submission" date="2021-06" db="EMBL/GenBank/DDBJ databases">
        <authorList>
            <person name="Kallberg Y."/>
            <person name="Tangrot J."/>
            <person name="Rosling A."/>
        </authorList>
    </citation>
    <scope>NUCLEOTIDE SEQUENCE</scope>
    <source>
        <strain evidence="1">MA461A</strain>
    </source>
</reference>
<feature type="non-terminal residue" evidence="1">
    <location>
        <position position="72"/>
    </location>
</feature>
<gene>
    <name evidence="1" type="ORF">RPERSI_LOCUS22151</name>
</gene>
<evidence type="ECO:0000313" key="1">
    <source>
        <dbReference type="EMBL" id="CAG8806419.1"/>
    </source>
</evidence>
<sequence>TCPVCNEEHKDDEVKGQWGAGENHEKRKDIISKVLKQNPGISLSCSSDSGDIYQCTTPSLCPSCEQKHKENI</sequence>
<organism evidence="1 2">
    <name type="scientific">Racocetra persica</name>
    <dbReference type="NCBI Taxonomy" id="160502"/>
    <lineage>
        <taxon>Eukaryota</taxon>
        <taxon>Fungi</taxon>
        <taxon>Fungi incertae sedis</taxon>
        <taxon>Mucoromycota</taxon>
        <taxon>Glomeromycotina</taxon>
        <taxon>Glomeromycetes</taxon>
        <taxon>Diversisporales</taxon>
        <taxon>Gigasporaceae</taxon>
        <taxon>Racocetra</taxon>
    </lineage>
</organism>
<dbReference type="Proteomes" id="UP000789920">
    <property type="component" value="Unassembled WGS sequence"/>
</dbReference>
<protein>
    <submittedName>
        <fullName evidence="1">410_t:CDS:1</fullName>
    </submittedName>
</protein>
<feature type="non-terminal residue" evidence="1">
    <location>
        <position position="1"/>
    </location>
</feature>
<comment type="caution">
    <text evidence="1">The sequence shown here is derived from an EMBL/GenBank/DDBJ whole genome shotgun (WGS) entry which is preliminary data.</text>
</comment>